<feature type="region of interest" description="Disordered" evidence="1">
    <location>
        <begin position="106"/>
        <end position="128"/>
    </location>
</feature>
<dbReference type="AlphaFoldDB" id="A0A6A4IGR6"/>
<evidence type="ECO:0000313" key="3">
    <source>
        <dbReference type="Proteomes" id="UP000799118"/>
    </source>
</evidence>
<sequence length="322" mass="37490">MPLLQTSSAVALLHIVPYMLSSRARRLGERDKQLPPDHDWKDGATPMPRGYTWKWVETWKMALTLRDFLDIARYELKFFLAPRVEFVLLPIVKDFCDRFTPVVEDPLSERPPTDQEQVQVPPLPHQTSSSFFRRPSAYSLRLVGPSPFSAPSSVPLSTKEHQMLLCLAAHAISDPSPPRSRPELVRAYQKARILMKEFNSAVSDSEIAQHDHVSMLNLFRWIEEQREFFRNLALTLGLWEDSQRPWSAIDEFMSGTEIEDRVLYGQVGEWAFNLSCETFIILTYQEPVRWFLSKWEQSGCREIEEQEWRDAVTQTRSQFKTV</sequence>
<organism evidence="2 3">
    <name type="scientific">Gymnopus androsaceus JB14</name>
    <dbReference type="NCBI Taxonomy" id="1447944"/>
    <lineage>
        <taxon>Eukaryota</taxon>
        <taxon>Fungi</taxon>
        <taxon>Dikarya</taxon>
        <taxon>Basidiomycota</taxon>
        <taxon>Agaricomycotina</taxon>
        <taxon>Agaricomycetes</taxon>
        <taxon>Agaricomycetidae</taxon>
        <taxon>Agaricales</taxon>
        <taxon>Marasmiineae</taxon>
        <taxon>Omphalotaceae</taxon>
        <taxon>Gymnopus</taxon>
    </lineage>
</organism>
<keyword evidence="3" id="KW-1185">Reference proteome</keyword>
<gene>
    <name evidence="2" type="ORF">BT96DRAFT_85578</name>
</gene>
<dbReference type="Proteomes" id="UP000799118">
    <property type="component" value="Unassembled WGS sequence"/>
</dbReference>
<evidence type="ECO:0000256" key="1">
    <source>
        <dbReference type="SAM" id="MobiDB-lite"/>
    </source>
</evidence>
<proteinExistence type="predicted"/>
<protein>
    <submittedName>
        <fullName evidence="2">Uncharacterized protein</fullName>
    </submittedName>
</protein>
<reference evidence="2" key="1">
    <citation type="journal article" date="2019" name="Environ. Microbiol.">
        <title>Fungal ecological strategies reflected in gene transcription - a case study of two litter decomposers.</title>
        <authorList>
            <person name="Barbi F."/>
            <person name="Kohler A."/>
            <person name="Barry K."/>
            <person name="Baskaran P."/>
            <person name="Daum C."/>
            <person name="Fauchery L."/>
            <person name="Ihrmark K."/>
            <person name="Kuo A."/>
            <person name="LaButti K."/>
            <person name="Lipzen A."/>
            <person name="Morin E."/>
            <person name="Grigoriev I.V."/>
            <person name="Henrissat B."/>
            <person name="Lindahl B."/>
            <person name="Martin F."/>
        </authorList>
    </citation>
    <scope>NUCLEOTIDE SEQUENCE</scope>
    <source>
        <strain evidence="2">JB14</strain>
    </source>
</reference>
<accession>A0A6A4IGR6</accession>
<dbReference type="EMBL" id="ML769394">
    <property type="protein sequence ID" value="KAE9407815.1"/>
    <property type="molecule type" value="Genomic_DNA"/>
</dbReference>
<name>A0A6A4IGR6_9AGAR</name>
<evidence type="ECO:0000313" key="2">
    <source>
        <dbReference type="EMBL" id="KAE9407815.1"/>
    </source>
</evidence>